<feature type="transmembrane region" description="Helical" evidence="2">
    <location>
        <begin position="61"/>
        <end position="84"/>
    </location>
</feature>
<evidence type="ECO:0000313" key="3">
    <source>
        <dbReference type="EMBL" id="TFL06070.1"/>
    </source>
</evidence>
<feature type="region of interest" description="Disordered" evidence="1">
    <location>
        <begin position="94"/>
        <end position="113"/>
    </location>
</feature>
<dbReference type="EMBL" id="ML178815">
    <property type="protein sequence ID" value="TFL06070.1"/>
    <property type="molecule type" value="Genomic_DNA"/>
</dbReference>
<reference evidence="3 4" key="1">
    <citation type="journal article" date="2019" name="Nat. Ecol. Evol.">
        <title>Megaphylogeny resolves global patterns of mushroom evolution.</title>
        <authorList>
            <person name="Varga T."/>
            <person name="Krizsan K."/>
            <person name="Foldi C."/>
            <person name="Dima B."/>
            <person name="Sanchez-Garcia M."/>
            <person name="Sanchez-Ramirez S."/>
            <person name="Szollosi G.J."/>
            <person name="Szarkandi J.G."/>
            <person name="Papp V."/>
            <person name="Albert L."/>
            <person name="Andreopoulos W."/>
            <person name="Angelini C."/>
            <person name="Antonin V."/>
            <person name="Barry K.W."/>
            <person name="Bougher N.L."/>
            <person name="Buchanan P."/>
            <person name="Buyck B."/>
            <person name="Bense V."/>
            <person name="Catcheside P."/>
            <person name="Chovatia M."/>
            <person name="Cooper J."/>
            <person name="Damon W."/>
            <person name="Desjardin D."/>
            <person name="Finy P."/>
            <person name="Geml J."/>
            <person name="Haridas S."/>
            <person name="Hughes K."/>
            <person name="Justo A."/>
            <person name="Karasinski D."/>
            <person name="Kautmanova I."/>
            <person name="Kiss B."/>
            <person name="Kocsube S."/>
            <person name="Kotiranta H."/>
            <person name="LaButti K.M."/>
            <person name="Lechner B.E."/>
            <person name="Liimatainen K."/>
            <person name="Lipzen A."/>
            <person name="Lukacs Z."/>
            <person name="Mihaltcheva S."/>
            <person name="Morgado L.N."/>
            <person name="Niskanen T."/>
            <person name="Noordeloos M.E."/>
            <person name="Ohm R.A."/>
            <person name="Ortiz-Santana B."/>
            <person name="Ovrebo C."/>
            <person name="Racz N."/>
            <person name="Riley R."/>
            <person name="Savchenko A."/>
            <person name="Shiryaev A."/>
            <person name="Soop K."/>
            <person name="Spirin V."/>
            <person name="Szebenyi C."/>
            <person name="Tomsovsky M."/>
            <person name="Tulloss R.E."/>
            <person name="Uehling J."/>
            <person name="Grigoriev I.V."/>
            <person name="Vagvolgyi C."/>
            <person name="Papp T."/>
            <person name="Martin F.M."/>
            <person name="Miettinen O."/>
            <person name="Hibbett D.S."/>
            <person name="Nagy L.G."/>
        </authorList>
    </citation>
    <scope>NUCLEOTIDE SEQUENCE [LARGE SCALE GENOMIC DNA]</scope>
    <source>
        <strain evidence="3 4">CBS 309.79</strain>
    </source>
</reference>
<gene>
    <name evidence="3" type="ORF">BDV98DRAFT_600171</name>
</gene>
<keyword evidence="2" id="KW-0472">Membrane</keyword>
<dbReference type="STRING" id="1884261.A0A5C3QZ21"/>
<keyword evidence="4" id="KW-1185">Reference proteome</keyword>
<organism evidence="3 4">
    <name type="scientific">Pterulicium gracile</name>
    <dbReference type="NCBI Taxonomy" id="1884261"/>
    <lineage>
        <taxon>Eukaryota</taxon>
        <taxon>Fungi</taxon>
        <taxon>Dikarya</taxon>
        <taxon>Basidiomycota</taxon>
        <taxon>Agaricomycotina</taxon>
        <taxon>Agaricomycetes</taxon>
        <taxon>Agaricomycetidae</taxon>
        <taxon>Agaricales</taxon>
        <taxon>Pleurotineae</taxon>
        <taxon>Pterulaceae</taxon>
        <taxon>Pterulicium</taxon>
    </lineage>
</organism>
<protein>
    <submittedName>
        <fullName evidence="3">Uncharacterized protein</fullName>
    </submittedName>
</protein>
<sequence length="212" mass="23227">MVSRAFALIFLLSHPFALGIIGLALGIVALQRLNEEQQRLNGFSSSPDVTFTMDQSDMFSASMSITVACGVITLWTTVSSVLLCMDHRRKHQRLGKPGKKLENEVSPRRRSGRSEKTQGAVYLILAAWLLASMVSLAVFYATGSRRVMAMTGTTILPDDIAEDARRALGLASAYKDIGPLKGVMIQPWFCIFWTTASGVYLLVSRPAHGHSH</sequence>
<evidence type="ECO:0000256" key="1">
    <source>
        <dbReference type="SAM" id="MobiDB-lite"/>
    </source>
</evidence>
<accession>A0A5C3QZ21</accession>
<keyword evidence="2" id="KW-1133">Transmembrane helix</keyword>
<feature type="compositionally biased region" description="Basic and acidic residues" evidence="1">
    <location>
        <begin position="99"/>
        <end position="113"/>
    </location>
</feature>
<evidence type="ECO:0000256" key="2">
    <source>
        <dbReference type="SAM" id="Phobius"/>
    </source>
</evidence>
<feature type="transmembrane region" description="Helical" evidence="2">
    <location>
        <begin position="7"/>
        <end position="30"/>
    </location>
</feature>
<dbReference type="Proteomes" id="UP000305067">
    <property type="component" value="Unassembled WGS sequence"/>
</dbReference>
<dbReference type="OrthoDB" id="2560085at2759"/>
<feature type="transmembrane region" description="Helical" evidence="2">
    <location>
        <begin position="119"/>
        <end position="141"/>
    </location>
</feature>
<evidence type="ECO:0000313" key="4">
    <source>
        <dbReference type="Proteomes" id="UP000305067"/>
    </source>
</evidence>
<name>A0A5C3QZ21_9AGAR</name>
<keyword evidence="2" id="KW-0812">Transmembrane</keyword>
<dbReference type="AlphaFoldDB" id="A0A5C3QZ21"/>
<feature type="transmembrane region" description="Helical" evidence="2">
    <location>
        <begin position="185"/>
        <end position="203"/>
    </location>
</feature>
<proteinExistence type="predicted"/>